<comment type="caution">
    <text evidence="2">The sequence shown here is derived from an EMBL/GenBank/DDBJ whole genome shotgun (WGS) entry which is preliminary data.</text>
</comment>
<name>A0A2S5GJS1_9BURK</name>
<dbReference type="AlphaFoldDB" id="A0A2S5GJS1"/>
<keyword evidence="1" id="KW-0732">Signal</keyword>
<feature type="signal peptide" evidence="1">
    <location>
        <begin position="1"/>
        <end position="24"/>
    </location>
</feature>
<evidence type="ECO:0000256" key="1">
    <source>
        <dbReference type="SAM" id="SignalP"/>
    </source>
</evidence>
<organism evidence="2 3">
    <name type="scientific">Achromobacter spanius</name>
    <dbReference type="NCBI Taxonomy" id="217203"/>
    <lineage>
        <taxon>Bacteria</taxon>
        <taxon>Pseudomonadati</taxon>
        <taxon>Pseudomonadota</taxon>
        <taxon>Betaproteobacteria</taxon>
        <taxon>Burkholderiales</taxon>
        <taxon>Alcaligenaceae</taxon>
        <taxon>Achromobacter</taxon>
    </lineage>
</organism>
<dbReference type="EMBL" id="PREU01000016">
    <property type="protein sequence ID" value="PPA73208.1"/>
    <property type="molecule type" value="Genomic_DNA"/>
</dbReference>
<dbReference type="OrthoDB" id="6889413at2"/>
<evidence type="ECO:0000313" key="2">
    <source>
        <dbReference type="EMBL" id="PPA73208.1"/>
    </source>
</evidence>
<protein>
    <submittedName>
        <fullName evidence="2">Uncharacterized protein</fullName>
    </submittedName>
</protein>
<evidence type="ECO:0000313" key="3">
    <source>
        <dbReference type="Proteomes" id="UP000239990"/>
    </source>
</evidence>
<dbReference type="RefSeq" id="WP_082134535.1">
    <property type="nucleotide sequence ID" value="NZ_PREU01000016.1"/>
</dbReference>
<accession>A0A2S5GJS1</accession>
<gene>
    <name evidence="2" type="ORF">C4E15_26195</name>
</gene>
<sequence>MKVKHLLGPAAFALSTLCTAPSMAQSADPAPMVTGKHWSESDPNIKKAYLLGIANLLQVERAYQERRAPPDNQTLVPRFAKGLQTHTLDSVREGLDSWYAANPSRLDRPVIETLWFEIVIPGAKRKP</sequence>
<reference evidence="2 3" key="1">
    <citation type="submission" date="2018-02" db="EMBL/GenBank/DDBJ databases">
        <title>Draft Genome of Achromobacter spanius stain 6.</title>
        <authorList>
            <person name="Gunasekera T.S."/>
            <person name="Radwan O."/>
            <person name="Ruiz O.N."/>
        </authorList>
    </citation>
    <scope>NUCLEOTIDE SEQUENCE [LARGE SCALE GENOMIC DNA]</scope>
    <source>
        <strain evidence="2 3">6</strain>
    </source>
</reference>
<proteinExistence type="predicted"/>
<feature type="chain" id="PRO_5015490431" evidence="1">
    <location>
        <begin position="25"/>
        <end position="127"/>
    </location>
</feature>
<dbReference type="Proteomes" id="UP000239990">
    <property type="component" value="Unassembled WGS sequence"/>
</dbReference>